<dbReference type="GeneID" id="54554354"/>
<feature type="chain" id="PRO_5025666399" evidence="1">
    <location>
        <begin position="20"/>
        <end position="233"/>
    </location>
</feature>
<reference evidence="2" key="1">
    <citation type="journal article" date="2020" name="Stud. Mycol.">
        <title>101 Dothideomycetes genomes: a test case for predicting lifestyles and emergence of pathogens.</title>
        <authorList>
            <person name="Haridas S."/>
            <person name="Albert R."/>
            <person name="Binder M."/>
            <person name="Bloem J."/>
            <person name="Labutti K."/>
            <person name="Salamov A."/>
            <person name="Andreopoulos B."/>
            <person name="Baker S."/>
            <person name="Barry K."/>
            <person name="Bills G."/>
            <person name="Bluhm B."/>
            <person name="Cannon C."/>
            <person name="Castanera R."/>
            <person name="Culley D."/>
            <person name="Daum C."/>
            <person name="Ezra D."/>
            <person name="Gonzalez J."/>
            <person name="Henrissat B."/>
            <person name="Kuo A."/>
            <person name="Liang C."/>
            <person name="Lipzen A."/>
            <person name="Lutzoni F."/>
            <person name="Magnuson J."/>
            <person name="Mondo S."/>
            <person name="Nolan M."/>
            <person name="Ohm R."/>
            <person name="Pangilinan J."/>
            <person name="Park H.-J."/>
            <person name="Ramirez L."/>
            <person name="Alfaro M."/>
            <person name="Sun H."/>
            <person name="Tritt A."/>
            <person name="Yoshinaga Y."/>
            <person name="Zwiers L.-H."/>
            <person name="Turgeon B."/>
            <person name="Goodwin S."/>
            <person name="Spatafora J."/>
            <person name="Crous P."/>
            <person name="Grigoriev I."/>
        </authorList>
    </citation>
    <scope>NUCLEOTIDE SEQUENCE</scope>
    <source>
        <strain evidence="2">CBS 379.55</strain>
    </source>
</reference>
<evidence type="ECO:0000256" key="1">
    <source>
        <dbReference type="SAM" id="SignalP"/>
    </source>
</evidence>
<evidence type="ECO:0000313" key="2">
    <source>
        <dbReference type="EMBL" id="KAF2273321.1"/>
    </source>
</evidence>
<dbReference type="Proteomes" id="UP000800097">
    <property type="component" value="Unassembled WGS sequence"/>
</dbReference>
<organism evidence="2 3">
    <name type="scientific">Westerdykella ornata</name>
    <dbReference type="NCBI Taxonomy" id="318751"/>
    <lineage>
        <taxon>Eukaryota</taxon>
        <taxon>Fungi</taxon>
        <taxon>Dikarya</taxon>
        <taxon>Ascomycota</taxon>
        <taxon>Pezizomycotina</taxon>
        <taxon>Dothideomycetes</taxon>
        <taxon>Pleosporomycetidae</taxon>
        <taxon>Pleosporales</taxon>
        <taxon>Sporormiaceae</taxon>
        <taxon>Westerdykella</taxon>
    </lineage>
</organism>
<sequence length="233" mass="24282">MRLSFIITAATGLLATAIASSTGGSAQLARADSALTLTSADKNAIKERDVSLAMAETVDKQVATRQKHSKASCMACLIICPWGPILTCRACKKYCGKLAADLGDLVDGIPTIGGDVKALGNTEEDTVHAIQAVEYITCLGQGLISNSVTANGCAAMKPETEGELTGISEPLNAGLTQVAAETLDMLSVPEDPKDIRDKIIAAVKCFLCYTECVAKPDLVKCSQCGLCELGLQV</sequence>
<feature type="signal peptide" evidence="1">
    <location>
        <begin position="1"/>
        <end position="19"/>
    </location>
</feature>
<dbReference type="EMBL" id="ML986511">
    <property type="protein sequence ID" value="KAF2273321.1"/>
    <property type="molecule type" value="Genomic_DNA"/>
</dbReference>
<proteinExistence type="predicted"/>
<dbReference type="AlphaFoldDB" id="A0A6A6J9S4"/>
<evidence type="ECO:0000313" key="3">
    <source>
        <dbReference type="Proteomes" id="UP000800097"/>
    </source>
</evidence>
<protein>
    <submittedName>
        <fullName evidence="2">Uncharacterized protein</fullName>
    </submittedName>
</protein>
<accession>A0A6A6J9S4</accession>
<keyword evidence="3" id="KW-1185">Reference proteome</keyword>
<name>A0A6A6J9S4_WESOR</name>
<gene>
    <name evidence="2" type="ORF">EI97DRAFT_461203</name>
</gene>
<dbReference type="RefSeq" id="XP_033650860.1">
    <property type="nucleotide sequence ID" value="XM_033801179.1"/>
</dbReference>
<keyword evidence="1" id="KW-0732">Signal</keyword>